<dbReference type="Proteomes" id="UP000628854">
    <property type="component" value="Unassembled WGS sequence"/>
</dbReference>
<dbReference type="EMBL" id="BMKF01000002">
    <property type="protein sequence ID" value="GGB78409.1"/>
    <property type="molecule type" value="Genomic_DNA"/>
</dbReference>
<feature type="transmembrane region" description="Helical" evidence="1">
    <location>
        <begin position="6"/>
        <end position="26"/>
    </location>
</feature>
<keyword evidence="1" id="KW-1133">Transmembrane helix</keyword>
<sequence>MAAWIFPVLAILLFGALIVLANTKLGKRERKDGRPHQLPWGLIMVFCVLGIFIAVVHLFNVAGFETGPEHSFFGRFGR</sequence>
<evidence type="ECO:0000313" key="2">
    <source>
        <dbReference type="EMBL" id="GGB78409.1"/>
    </source>
</evidence>
<evidence type="ECO:0000313" key="3">
    <source>
        <dbReference type="Proteomes" id="UP000628854"/>
    </source>
</evidence>
<feature type="transmembrane region" description="Helical" evidence="1">
    <location>
        <begin position="38"/>
        <end position="59"/>
    </location>
</feature>
<keyword evidence="1" id="KW-0472">Membrane</keyword>
<organism evidence="2 3">
    <name type="scientific">Henriciella pelagia</name>
    <dbReference type="NCBI Taxonomy" id="1977912"/>
    <lineage>
        <taxon>Bacteria</taxon>
        <taxon>Pseudomonadati</taxon>
        <taxon>Pseudomonadota</taxon>
        <taxon>Alphaproteobacteria</taxon>
        <taxon>Hyphomonadales</taxon>
        <taxon>Hyphomonadaceae</taxon>
        <taxon>Henriciella</taxon>
    </lineage>
</organism>
<evidence type="ECO:0000256" key="1">
    <source>
        <dbReference type="SAM" id="Phobius"/>
    </source>
</evidence>
<keyword evidence="1" id="KW-0812">Transmembrane</keyword>
<protein>
    <submittedName>
        <fullName evidence="2">Uncharacterized protein</fullName>
    </submittedName>
</protein>
<comment type="caution">
    <text evidence="2">The sequence shown here is derived from an EMBL/GenBank/DDBJ whole genome shotgun (WGS) entry which is preliminary data.</text>
</comment>
<keyword evidence="3" id="KW-1185">Reference proteome</keyword>
<name>A0ABQ1JUH0_9PROT</name>
<proteinExistence type="predicted"/>
<dbReference type="RefSeq" id="WP_084393255.1">
    <property type="nucleotide sequence ID" value="NZ_BMKF01000002.1"/>
</dbReference>
<gene>
    <name evidence="2" type="ORF">GCM10011503_29040</name>
</gene>
<reference evidence="3" key="1">
    <citation type="journal article" date="2019" name="Int. J. Syst. Evol. Microbiol.">
        <title>The Global Catalogue of Microorganisms (GCM) 10K type strain sequencing project: providing services to taxonomists for standard genome sequencing and annotation.</title>
        <authorList>
            <consortium name="The Broad Institute Genomics Platform"/>
            <consortium name="The Broad Institute Genome Sequencing Center for Infectious Disease"/>
            <person name="Wu L."/>
            <person name="Ma J."/>
        </authorList>
    </citation>
    <scope>NUCLEOTIDE SEQUENCE [LARGE SCALE GENOMIC DNA]</scope>
    <source>
        <strain evidence="3">CGMCC 1.15928</strain>
    </source>
</reference>
<accession>A0ABQ1JUH0</accession>